<reference evidence="11" key="1">
    <citation type="journal article" date="2017" name="Plant J.">
        <title>The pomegranate (Punica granatum L.) genome and the genomics of punicalagin biosynthesis.</title>
        <authorList>
            <person name="Qin G."/>
            <person name="Xu C."/>
            <person name="Ming R."/>
            <person name="Tang H."/>
            <person name="Guyot R."/>
            <person name="Kramer E.M."/>
            <person name="Hu Y."/>
            <person name="Yi X."/>
            <person name="Qi Y."/>
            <person name="Xu X."/>
            <person name="Gao Z."/>
            <person name="Pan H."/>
            <person name="Jian J."/>
            <person name="Tian Y."/>
            <person name="Yue Z."/>
            <person name="Xu Y."/>
        </authorList>
    </citation>
    <scope>NUCLEOTIDE SEQUENCE [LARGE SCALE GENOMIC DNA]</scope>
    <source>
        <strain evidence="11">cv. Dabenzi</strain>
    </source>
</reference>
<proteinExistence type="inferred from homology"/>
<evidence type="ECO:0000313" key="10">
    <source>
        <dbReference type="EMBL" id="OWM68108.1"/>
    </source>
</evidence>
<evidence type="ECO:0000256" key="2">
    <source>
        <dbReference type="ARBA" id="ARBA00007651"/>
    </source>
</evidence>
<dbReference type="Pfam" id="PF04535">
    <property type="entry name" value="CASP_dom"/>
    <property type="match status" value="1"/>
</dbReference>
<dbReference type="EMBL" id="MTKT01005171">
    <property type="protein sequence ID" value="OWM68108.1"/>
    <property type="molecule type" value="Genomic_DNA"/>
</dbReference>
<keyword evidence="4 8" id="KW-1003">Cell membrane</keyword>
<sequence>MKEFPGTPGTLTALVLRVSQFVFAVGSIASMATTDSFFNFTAFWYFLLLPFTVDSLCLSSNAYLQFLRGCYGQFERIHLI</sequence>
<dbReference type="AlphaFoldDB" id="A0A218W6I2"/>
<evidence type="ECO:0000256" key="6">
    <source>
        <dbReference type="ARBA" id="ARBA00022989"/>
    </source>
</evidence>
<keyword evidence="6 8" id="KW-1133">Transmembrane helix</keyword>
<dbReference type="InterPro" id="IPR045009">
    <property type="entry name" value="CASPL-5"/>
</dbReference>
<keyword evidence="5 8" id="KW-0812">Transmembrane</keyword>
<evidence type="ECO:0000256" key="7">
    <source>
        <dbReference type="ARBA" id="ARBA00023136"/>
    </source>
</evidence>
<feature type="transmembrane region" description="Helical" evidence="8">
    <location>
        <begin position="43"/>
        <end position="64"/>
    </location>
</feature>
<name>A0A218W6I2_PUNGR</name>
<protein>
    <recommendedName>
        <fullName evidence="8">CASP-like protein</fullName>
    </recommendedName>
</protein>
<dbReference type="PANTHER" id="PTHR32021:SF5">
    <property type="entry name" value="CASP-LIKE PROTEIN 5B3"/>
    <property type="match status" value="1"/>
</dbReference>
<gene>
    <name evidence="10" type="ORF">CDL15_Pgr016308</name>
</gene>
<dbReference type="Proteomes" id="UP000197138">
    <property type="component" value="Unassembled WGS sequence"/>
</dbReference>
<comment type="similarity">
    <text evidence="2 8">Belongs to the Casparian strip membrane proteins (CASP) family.</text>
</comment>
<evidence type="ECO:0000256" key="5">
    <source>
        <dbReference type="ARBA" id="ARBA00022692"/>
    </source>
</evidence>
<evidence type="ECO:0000256" key="4">
    <source>
        <dbReference type="ARBA" id="ARBA00022475"/>
    </source>
</evidence>
<dbReference type="PANTHER" id="PTHR32021">
    <property type="entry name" value="CASP-LIKE PROTEIN 5B3"/>
    <property type="match status" value="1"/>
</dbReference>
<accession>A0A218W6I2</accession>
<evidence type="ECO:0000313" key="11">
    <source>
        <dbReference type="Proteomes" id="UP000197138"/>
    </source>
</evidence>
<comment type="subcellular location">
    <subcellularLocation>
        <location evidence="1 8">Cell membrane</location>
        <topology evidence="1 8">Multi-pass membrane protein</topology>
    </subcellularLocation>
</comment>
<comment type="subunit">
    <text evidence="3 8">Homodimer and heterodimers.</text>
</comment>
<comment type="caution">
    <text evidence="10">The sequence shown here is derived from an EMBL/GenBank/DDBJ whole genome shotgun (WGS) entry which is preliminary data.</text>
</comment>
<organism evidence="10 11">
    <name type="scientific">Punica granatum</name>
    <name type="common">Pomegranate</name>
    <dbReference type="NCBI Taxonomy" id="22663"/>
    <lineage>
        <taxon>Eukaryota</taxon>
        <taxon>Viridiplantae</taxon>
        <taxon>Streptophyta</taxon>
        <taxon>Embryophyta</taxon>
        <taxon>Tracheophyta</taxon>
        <taxon>Spermatophyta</taxon>
        <taxon>Magnoliopsida</taxon>
        <taxon>eudicotyledons</taxon>
        <taxon>Gunneridae</taxon>
        <taxon>Pentapetalae</taxon>
        <taxon>rosids</taxon>
        <taxon>malvids</taxon>
        <taxon>Myrtales</taxon>
        <taxon>Lythraceae</taxon>
        <taxon>Punica</taxon>
    </lineage>
</organism>
<keyword evidence="7 8" id="KW-0472">Membrane</keyword>
<comment type="caution">
    <text evidence="8">Lacks conserved residue(s) required for the propagation of feature annotation.</text>
</comment>
<evidence type="ECO:0000256" key="8">
    <source>
        <dbReference type="RuleBase" id="RU361233"/>
    </source>
</evidence>
<feature type="domain" description="Casparian strip membrane protein" evidence="9">
    <location>
        <begin position="7"/>
        <end position="48"/>
    </location>
</feature>
<evidence type="ECO:0000256" key="1">
    <source>
        <dbReference type="ARBA" id="ARBA00004651"/>
    </source>
</evidence>
<dbReference type="InterPro" id="IPR006702">
    <property type="entry name" value="CASP_dom"/>
</dbReference>
<evidence type="ECO:0000256" key="3">
    <source>
        <dbReference type="ARBA" id="ARBA00011489"/>
    </source>
</evidence>
<dbReference type="GO" id="GO:0005886">
    <property type="term" value="C:plasma membrane"/>
    <property type="evidence" value="ECO:0007669"/>
    <property type="project" value="UniProtKB-SubCell"/>
</dbReference>
<evidence type="ECO:0000259" key="9">
    <source>
        <dbReference type="Pfam" id="PF04535"/>
    </source>
</evidence>